<dbReference type="Proteomes" id="UP000838100">
    <property type="component" value="Unassembled WGS sequence"/>
</dbReference>
<keyword evidence="3 11" id="KW-1134">Transmembrane beta strand</keyword>
<evidence type="ECO:0000256" key="6">
    <source>
        <dbReference type="ARBA" id="ARBA00023004"/>
    </source>
</evidence>
<dbReference type="PANTHER" id="PTHR32552">
    <property type="entry name" value="FERRICHROME IRON RECEPTOR-RELATED"/>
    <property type="match status" value="1"/>
</dbReference>
<evidence type="ECO:0000256" key="5">
    <source>
        <dbReference type="ARBA" id="ARBA00022692"/>
    </source>
</evidence>
<reference evidence="15" key="1">
    <citation type="submission" date="2021-12" db="EMBL/GenBank/DDBJ databases">
        <authorList>
            <person name="Rodrigo-Torres L."/>
            <person name="Arahal R. D."/>
            <person name="Lucena T."/>
        </authorList>
    </citation>
    <scope>NUCLEOTIDE SEQUENCE</scope>
    <source>
        <strain evidence="15">CECT 8267</strain>
    </source>
</reference>
<comment type="caution">
    <text evidence="15">The sequence shown here is derived from an EMBL/GenBank/DDBJ whole genome shotgun (WGS) entry which is preliminary data.</text>
</comment>
<dbReference type="EMBL" id="CAKLPX010000002">
    <property type="protein sequence ID" value="CAH0991788.1"/>
    <property type="molecule type" value="Genomic_DNA"/>
</dbReference>
<dbReference type="InterPro" id="IPR039426">
    <property type="entry name" value="TonB-dep_rcpt-like"/>
</dbReference>
<dbReference type="InterPro" id="IPR012910">
    <property type="entry name" value="Plug_dom"/>
</dbReference>
<accession>A0ABM9AF06</accession>
<dbReference type="Pfam" id="PF07715">
    <property type="entry name" value="Plug"/>
    <property type="match status" value="1"/>
</dbReference>
<keyword evidence="6" id="KW-0408">Iron</keyword>
<feature type="region of interest" description="Disordered" evidence="12">
    <location>
        <begin position="212"/>
        <end position="231"/>
    </location>
</feature>
<gene>
    <name evidence="15" type="primary">btuB_10</name>
    <name evidence="15" type="ORF">SIN8267_01903</name>
</gene>
<keyword evidence="10 11" id="KW-0998">Cell outer membrane</keyword>
<evidence type="ECO:0000256" key="2">
    <source>
        <dbReference type="ARBA" id="ARBA00022448"/>
    </source>
</evidence>
<proteinExistence type="inferred from homology"/>
<evidence type="ECO:0000256" key="8">
    <source>
        <dbReference type="ARBA" id="ARBA00023077"/>
    </source>
</evidence>
<evidence type="ECO:0000256" key="3">
    <source>
        <dbReference type="ARBA" id="ARBA00022452"/>
    </source>
</evidence>
<evidence type="ECO:0000256" key="12">
    <source>
        <dbReference type="SAM" id="MobiDB-lite"/>
    </source>
</evidence>
<dbReference type="Gene3D" id="2.40.170.20">
    <property type="entry name" value="TonB-dependent receptor, beta-barrel domain"/>
    <property type="match status" value="1"/>
</dbReference>
<protein>
    <submittedName>
        <fullName evidence="15">Vitamin B12 transporter BtuB</fullName>
    </submittedName>
</protein>
<evidence type="ECO:0000256" key="9">
    <source>
        <dbReference type="ARBA" id="ARBA00023136"/>
    </source>
</evidence>
<dbReference type="InterPro" id="IPR036942">
    <property type="entry name" value="Beta-barrel_TonB_sf"/>
</dbReference>
<keyword evidence="4" id="KW-0410">Iron transport</keyword>
<organism evidence="15 16">
    <name type="scientific">Sinobacterium norvegicum</name>
    <dbReference type="NCBI Taxonomy" id="1641715"/>
    <lineage>
        <taxon>Bacteria</taxon>
        <taxon>Pseudomonadati</taxon>
        <taxon>Pseudomonadota</taxon>
        <taxon>Gammaproteobacteria</taxon>
        <taxon>Cellvibrionales</taxon>
        <taxon>Spongiibacteraceae</taxon>
        <taxon>Sinobacterium</taxon>
    </lineage>
</organism>
<evidence type="ECO:0000256" key="1">
    <source>
        <dbReference type="ARBA" id="ARBA00004571"/>
    </source>
</evidence>
<evidence type="ECO:0000256" key="4">
    <source>
        <dbReference type="ARBA" id="ARBA00022496"/>
    </source>
</evidence>
<evidence type="ECO:0000313" key="16">
    <source>
        <dbReference type="Proteomes" id="UP000838100"/>
    </source>
</evidence>
<evidence type="ECO:0000256" key="10">
    <source>
        <dbReference type="ARBA" id="ARBA00023237"/>
    </source>
</evidence>
<name>A0ABM9AF06_9GAMM</name>
<evidence type="ECO:0000256" key="11">
    <source>
        <dbReference type="PROSITE-ProRule" id="PRU01360"/>
    </source>
</evidence>
<dbReference type="SUPFAM" id="SSF56935">
    <property type="entry name" value="Porins"/>
    <property type="match status" value="1"/>
</dbReference>
<dbReference type="RefSeq" id="WP_237444488.1">
    <property type="nucleotide sequence ID" value="NZ_CAKLPX010000002.1"/>
</dbReference>
<keyword evidence="2 11" id="KW-0813">Transport</keyword>
<sequence length="269" mass="29113">MMKMFNKKPIAMLIASTSLLAGAAQAQTETVLALEEVVVTAQKRSESLQDTPIAISAFNSTALENLGVTDVTDLGSSIPSVTMAPFPSSTSTPVIYIRGIGTTDIQTTKDGAVGMYIDGVYVGRANGMASDVADIERIEVLRGPQGTLYGRNTTGGAINFITEKPHEEFALTQTFNAANYDSFGSKTSINVPLTDDLFAKFSYMTSQKDGWIESEGDGVTSDNEPSIGWGDEDKEAANLSVRWHMTDTLTARRIIRMWRSMTVAMKKQI</sequence>
<dbReference type="PROSITE" id="PS52016">
    <property type="entry name" value="TONB_DEPENDENT_REC_3"/>
    <property type="match status" value="1"/>
</dbReference>
<keyword evidence="13" id="KW-0732">Signal</keyword>
<evidence type="ECO:0000256" key="13">
    <source>
        <dbReference type="SAM" id="SignalP"/>
    </source>
</evidence>
<feature type="chain" id="PRO_5047126071" evidence="13">
    <location>
        <begin position="27"/>
        <end position="269"/>
    </location>
</feature>
<keyword evidence="5 11" id="KW-0812">Transmembrane</keyword>
<dbReference type="PANTHER" id="PTHR32552:SF81">
    <property type="entry name" value="TONB-DEPENDENT OUTER MEMBRANE RECEPTOR"/>
    <property type="match status" value="1"/>
</dbReference>
<keyword evidence="16" id="KW-1185">Reference proteome</keyword>
<comment type="subcellular location">
    <subcellularLocation>
        <location evidence="1 11">Cell outer membrane</location>
        <topology evidence="1 11">Multi-pass membrane protein</topology>
    </subcellularLocation>
</comment>
<evidence type="ECO:0000313" key="15">
    <source>
        <dbReference type="EMBL" id="CAH0991788.1"/>
    </source>
</evidence>
<keyword evidence="8" id="KW-0798">TonB box</keyword>
<keyword evidence="9 11" id="KW-0472">Membrane</keyword>
<feature type="signal peptide" evidence="13">
    <location>
        <begin position="1"/>
        <end position="26"/>
    </location>
</feature>
<feature type="domain" description="TonB-dependent receptor plug" evidence="14">
    <location>
        <begin position="48"/>
        <end position="157"/>
    </location>
</feature>
<evidence type="ECO:0000256" key="7">
    <source>
        <dbReference type="ARBA" id="ARBA00023065"/>
    </source>
</evidence>
<comment type="similarity">
    <text evidence="11">Belongs to the TonB-dependent receptor family.</text>
</comment>
<keyword evidence="7" id="KW-0406">Ion transport</keyword>
<evidence type="ECO:0000259" key="14">
    <source>
        <dbReference type="Pfam" id="PF07715"/>
    </source>
</evidence>